<sequence>MADDELRMRAKLIDEVSGPLGQIAKNLGLIGKNVDTRHAHSQLSAIQSAAAGVGKEIKTVTVPALAALGFTTGGVVLSLMGVSRALRDFSNQMAQMRFGARELGLTVQQLEAFKSAADKVAMSPGVIEQALKSANQHIYEFRNNFGSLRDELRNLGAGSVVDAVKRARTDLDAYRALFKGMEEIQRLHGPAAARYYAEQVFGSAEAARLAWEKFNDELKATPEYTKKQLDDIEAFRKATLDLSTSLDHLKGSLLAAMAPGATKGVENLQKLIDSNPEGIKTLAKGMEDIGDALANIDPKLIDDIAGGIGKFMSAMGETLSQDAKDLKAIIEGLQWIWNHLPGAGAPAVTPPQAKENLAKPFDKFVGRDPQTEEQKKTTDELKKLNENLQKMLPGGGWSPVNFQGGGGFGGAVIPASYRPGGGGQFGGGGAGAPRGFGGGGYTVIPEDGGGTVPRSFPNPVGGGTPSNPLGGAGGSNPLTGPQSDAIGGRRPMESGGGVAGITAPAGTPIQGSGMATVTTSGGRKYQVDARFAQNFQGFINDYEKAGGVIGPESGTLGHRPHNASGHPIGAAIDINQVGYGIRGRGGRTLDFDTEDALAAKWGLVSGHKWHRKDTGHFGIESVKAVRDALVRNGVAPETAEKLAPAVAAEGKTVKGSWFGSSPGWNDPSEPAGRKTASGQSNTVPGIALPTREGLGKMFEVTTPDGRKFMLPQTDIGPAARTGRGIDITSAAATQMGYTTKNFPTDAQFSYRRIDDSLGAKVEPKGNVNIKLWTQGSGVKYDAAADGFFQSTNIQRYKQMDRAAIDSGGNGGDN</sequence>
<protein>
    <recommendedName>
        <fullName evidence="5">Peptidase M15C domain-containing protein</fullName>
    </recommendedName>
</protein>
<dbReference type="AlphaFoldDB" id="A0A7Z0QJH3"/>
<feature type="region of interest" description="Disordered" evidence="1">
    <location>
        <begin position="456"/>
        <end position="480"/>
    </location>
</feature>
<reference evidence="3 4" key="1">
    <citation type="journal article" date="2017" name="Syst. Appl. Microbiol.">
        <title>Soybeans inoculated with root zone soils of Canadian native legumes harbour diverse and novel Bradyrhizobium spp. that possess agricultural potential.</title>
        <authorList>
            <person name="Bromfield E.S.P."/>
            <person name="Cloutier S."/>
            <person name="Tambong J.T."/>
            <person name="Tran Thi T.V."/>
        </authorList>
    </citation>
    <scope>NUCLEOTIDE SEQUENCE [LARGE SCALE GENOMIC DNA]</scope>
    <source>
        <strain evidence="3 4">323S2</strain>
    </source>
</reference>
<evidence type="ECO:0000313" key="2">
    <source>
        <dbReference type="EMBL" id="NYY93787.1"/>
    </source>
</evidence>
<organism evidence="2">
    <name type="scientific">Bradyrhizobium barranii subsp. barranii</name>
    <dbReference type="NCBI Taxonomy" id="2823807"/>
    <lineage>
        <taxon>Bacteria</taxon>
        <taxon>Pseudomonadati</taxon>
        <taxon>Pseudomonadota</taxon>
        <taxon>Alphaproteobacteria</taxon>
        <taxon>Hyphomicrobiales</taxon>
        <taxon>Nitrobacteraceae</taxon>
        <taxon>Bradyrhizobium</taxon>
        <taxon>Bradyrhizobium barranii</taxon>
    </lineage>
</organism>
<reference evidence="3 4" key="3">
    <citation type="journal article" date="2022" name="Int. J. Syst. Evol. Microbiol.">
        <title>Strains of Bradyrhizobium barranii sp. nov. associated with legumes native to Canada are symbionts of soybeans and belong to different subspecies (subsp. barranii subsp. nov. and subsp. apii subsp. nov.) and symbiovars (sv. glycinearum and sv. septentrionale).</title>
        <authorList>
            <person name="Bromfield E.S.P."/>
            <person name="Cloutier S."/>
            <person name="Wasai-Hara S."/>
            <person name="Minamisawa K."/>
        </authorList>
    </citation>
    <scope>NUCLEOTIDE SEQUENCE [LARGE SCALE GENOMIC DNA]</scope>
    <source>
        <strain evidence="3 4">323S2</strain>
    </source>
</reference>
<evidence type="ECO:0000256" key="1">
    <source>
        <dbReference type="SAM" id="MobiDB-lite"/>
    </source>
</evidence>
<name>A0A7Z0QJH3_9BRAD</name>
<proteinExistence type="predicted"/>
<dbReference type="InterPro" id="IPR009045">
    <property type="entry name" value="Zn_M74/Hedgehog-like"/>
</dbReference>
<dbReference type="Proteomes" id="UP000564836">
    <property type="component" value="Chromosome"/>
</dbReference>
<dbReference type="RefSeq" id="WP_166352179.1">
    <property type="nucleotide sequence ID" value="NZ_CP088280.1"/>
</dbReference>
<feature type="compositionally biased region" description="Gly residues" evidence="1">
    <location>
        <begin position="460"/>
        <end position="474"/>
    </location>
</feature>
<accession>A0A7Z0QJH3</accession>
<dbReference type="EMBL" id="JACBFH010000001">
    <property type="protein sequence ID" value="NYY93787.1"/>
    <property type="molecule type" value="Genomic_DNA"/>
</dbReference>
<evidence type="ECO:0008006" key="5">
    <source>
        <dbReference type="Google" id="ProtNLM"/>
    </source>
</evidence>
<reference evidence="2" key="2">
    <citation type="submission" date="2020-06" db="EMBL/GenBank/DDBJ databases">
        <title>Whole Genome Sequence of Bradyrhizobium sp. Strain 323S2.</title>
        <authorList>
            <person name="Bromfield E.S.P."/>
        </authorList>
    </citation>
    <scope>NUCLEOTIDE SEQUENCE [LARGE SCALE GENOMIC DNA]</scope>
    <source>
        <strain evidence="2">323S2</strain>
    </source>
</reference>
<dbReference type="SUPFAM" id="SSF55166">
    <property type="entry name" value="Hedgehog/DD-peptidase"/>
    <property type="match status" value="1"/>
</dbReference>
<evidence type="ECO:0000313" key="3">
    <source>
        <dbReference type="EMBL" id="UGX90313.1"/>
    </source>
</evidence>
<evidence type="ECO:0000313" key="4">
    <source>
        <dbReference type="Proteomes" id="UP000564836"/>
    </source>
</evidence>
<dbReference type="EMBL" id="CP088280">
    <property type="protein sequence ID" value="UGX90313.1"/>
    <property type="molecule type" value="Genomic_DNA"/>
</dbReference>
<gene>
    <name evidence="3" type="ORF">G6321_00031250</name>
    <name evidence="2" type="ORF">G6321_37020</name>
</gene>
<feature type="region of interest" description="Disordered" evidence="1">
    <location>
        <begin position="654"/>
        <end position="688"/>
    </location>
</feature>